<protein>
    <recommendedName>
        <fullName evidence="2">Putative agmatine deiminase</fullName>
        <ecNumber evidence="2">3.5.3.12</ecNumber>
    </recommendedName>
    <alternativeName>
        <fullName evidence="2">Agmatine iminohydrolase</fullName>
    </alternativeName>
</protein>
<dbReference type="EMBL" id="FOSZ01000003">
    <property type="protein sequence ID" value="SFK97229.1"/>
    <property type="molecule type" value="Genomic_DNA"/>
</dbReference>
<sequence>MSQVLQSTPRADGFRLCAEWERQKQTWLIWPEHANNWHSGAKPAQRVWVDLCATIAKFQPVTVIASGDQYKTARYMLPDNVRVVEMSVNDSWCRDSAPSFVKNDKTGEIRGVRWQYNAYGGLEDGHYFPWDKTAQVSGKICETEWLDSYIAPLTVEGGAIHTDGEGTLMTTEAVLCNSNRNPGLTKEEITEQLCDYCGVQKVIWLPAGLPTDVTGGHIDDLACWVAPSEVLLQWTEDPDDESYEVIQDAYKRLCRETDAKGRTLKVHKMLQPKNPIVVTKEEVENYDLAEYEIEIEEGFQQTGSYINFLLGNGVVIVPSYDDPNDDDAVKTLTGLFPDREVLKLTNAREIALGGGIIHCITHEQPAAG</sequence>
<dbReference type="GO" id="GO:0047632">
    <property type="term" value="F:agmatine deiminase activity"/>
    <property type="evidence" value="ECO:0007669"/>
    <property type="project" value="UniProtKB-UniRule"/>
</dbReference>
<dbReference type="NCBIfam" id="TIGR03380">
    <property type="entry name" value="agmatine_aguA"/>
    <property type="match status" value="1"/>
</dbReference>
<comment type="catalytic activity">
    <reaction evidence="2">
        <text>agmatine + H2O = N-carbamoylputrescine + NH4(+)</text>
        <dbReference type="Rhea" id="RHEA:18037"/>
        <dbReference type="ChEBI" id="CHEBI:15377"/>
        <dbReference type="ChEBI" id="CHEBI:28938"/>
        <dbReference type="ChEBI" id="CHEBI:58145"/>
        <dbReference type="ChEBI" id="CHEBI:58318"/>
        <dbReference type="EC" id="3.5.3.12"/>
    </reaction>
</comment>
<dbReference type="Pfam" id="PF04371">
    <property type="entry name" value="PAD_porph"/>
    <property type="match status" value="1"/>
</dbReference>
<evidence type="ECO:0000256" key="2">
    <source>
        <dbReference type="HAMAP-Rule" id="MF_01841"/>
    </source>
</evidence>
<accession>A0A1I4DW96</accession>
<proteinExistence type="inferred from homology"/>
<dbReference type="PANTHER" id="PTHR31377">
    <property type="entry name" value="AGMATINE DEIMINASE-RELATED"/>
    <property type="match status" value="1"/>
</dbReference>
<dbReference type="Gene3D" id="3.75.10.10">
    <property type="entry name" value="L-arginine/glycine Amidinotransferase, Chain A"/>
    <property type="match status" value="1"/>
</dbReference>
<evidence type="ECO:0000313" key="4">
    <source>
        <dbReference type="Proteomes" id="UP000198851"/>
    </source>
</evidence>
<dbReference type="STRING" id="1280847.SAMN04488036_103453"/>
<dbReference type="InterPro" id="IPR017754">
    <property type="entry name" value="Agmatine_deiminase"/>
</dbReference>
<comment type="similarity">
    <text evidence="2">Belongs to the agmatine deiminase family.</text>
</comment>
<feature type="active site" description="Amidino-cysteine intermediate" evidence="2">
    <location>
        <position position="359"/>
    </location>
</feature>
<evidence type="ECO:0000313" key="3">
    <source>
        <dbReference type="EMBL" id="SFK97229.1"/>
    </source>
</evidence>
<dbReference type="GO" id="GO:0009446">
    <property type="term" value="P:putrescine biosynthetic process"/>
    <property type="evidence" value="ECO:0007669"/>
    <property type="project" value="InterPro"/>
</dbReference>
<dbReference type="Proteomes" id="UP000198851">
    <property type="component" value="Unassembled WGS sequence"/>
</dbReference>
<dbReference type="HAMAP" id="MF_01841">
    <property type="entry name" value="Agmatine_deimin"/>
    <property type="match status" value="1"/>
</dbReference>
<evidence type="ECO:0000256" key="1">
    <source>
        <dbReference type="ARBA" id="ARBA00022801"/>
    </source>
</evidence>
<gene>
    <name evidence="2" type="primary">aguA</name>
    <name evidence="3" type="ORF">SAMN04488036_103453</name>
</gene>
<reference evidence="4" key="1">
    <citation type="submission" date="2016-10" db="EMBL/GenBank/DDBJ databases">
        <authorList>
            <person name="Varghese N."/>
            <person name="Submissions S."/>
        </authorList>
    </citation>
    <scope>NUCLEOTIDE SEQUENCE [LARGE SCALE GENOMIC DNA]</scope>
    <source>
        <strain evidence="4">DSM 28453</strain>
    </source>
</reference>
<dbReference type="PANTHER" id="PTHR31377:SF0">
    <property type="entry name" value="AGMATINE DEIMINASE-RELATED"/>
    <property type="match status" value="1"/>
</dbReference>
<dbReference type="RefSeq" id="WP_093323487.1">
    <property type="nucleotide sequence ID" value="NZ_FOSZ01000003.1"/>
</dbReference>
<keyword evidence="1 2" id="KW-0378">Hydrolase</keyword>
<dbReference type="OrthoDB" id="9808013at2"/>
<dbReference type="InterPro" id="IPR007466">
    <property type="entry name" value="Peptidyl-Arg-deiminase_porph"/>
</dbReference>
<name>A0A1I4DW96_9RHOB</name>
<dbReference type="SUPFAM" id="SSF55909">
    <property type="entry name" value="Pentein"/>
    <property type="match status" value="1"/>
</dbReference>
<organism evidence="3 4">
    <name type="scientific">Shimia haliotis</name>
    <dbReference type="NCBI Taxonomy" id="1280847"/>
    <lineage>
        <taxon>Bacteria</taxon>
        <taxon>Pseudomonadati</taxon>
        <taxon>Pseudomonadota</taxon>
        <taxon>Alphaproteobacteria</taxon>
        <taxon>Rhodobacterales</taxon>
        <taxon>Roseobacteraceae</taxon>
    </lineage>
</organism>
<keyword evidence="4" id="KW-1185">Reference proteome</keyword>
<dbReference type="GO" id="GO:0004668">
    <property type="term" value="F:protein-arginine deiminase activity"/>
    <property type="evidence" value="ECO:0007669"/>
    <property type="project" value="InterPro"/>
</dbReference>
<dbReference type="EC" id="3.5.3.12" evidence="2"/>
<dbReference type="AlphaFoldDB" id="A0A1I4DW96"/>